<feature type="transmembrane region" description="Helical" evidence="2">
    <location>
        <begin position="6"/>
        <end position="28"/>
    </location>
</feature>
<dbReference type="InterPro" id="IPR010982">
    <property type="entry name" value="Lambda_DNA-bd_dom_sf"/>
</dbReference>
<feature type="region of interest" description="Disordered" evidence="1">
    <location>
        <begin position="168"/>
        <end position="237"/>
    </location>
</feature>
<proteinExistence type="predicted"/>
<dbReference type="Proteomes" id="UP000075635">
    <property type="component" value="Unassembled WGS sequence"/>
</dbReference>
<name>A0A150SKM4_SORCE</name>
<dbReference type="EMBL" id="JEMB01000860">
    <property type="protein sequence ID" value="KYF92954.1"/>
    <property type="molecule type" value="Genomic_DNA"/>
</dbReference>
<comment type="caution">
    <text evidence="3">The sequence shown here is derived from an EMBL/GenBank/DDBJ whole genome shotgun (WGS) entry which is preliminary data.</text>
</comment>
<evidence type="ECO:0000313" key="4">
    <source>
        <dbReference type="Proteomes" id="UP000075635"/>
    </source>
</evidence>
<feature type="region of interest" description="Disordered" evidence="1">
    <location>
        <begin position="252"/>
        <end position="293"/>
    </location>
</feature>
<evidence type="ECO:0000256" key="1">
    <source>
        <dbReference type="SAM" id="MobiDB-lite"/>
    </source>
</evidence>
<evidence type="ECO:0000313" key="3">
    <source>
        <dbReference type="EMBL" id="KYF92954.1"/>
    </source>
</evidence>
<organism evidence="3 4">
    <name type="scientific">Sorangium cellulosum</name>
    <name type="common">Polyangium cellulosum</name>
    <dbReference type="NCBI Taxonomy" id="56"/>
    <lineage>
        <taxon>Bacteria</taxon>
        <taxon>Pseudomonadati</taxon>
        <taxon>Myxococcota</taxon>
        <taxon>Polyangia</taxon>
        <taxon>Polyangiales</taxon>
        <taxon>Polyangiaceae</taxon>
        <taxon>Sorangium</taxon>
    </lineage>
</organism>
<dbReference type="Gene3D" id="1.10.260.40">
    <property type="entry name" value="lambda repressor-like DNA-binding domains"/>
    <property type="match status" value="1"/>
</dbReference>
<dbReference type="SUPFAM" id="SSF47413">
    <property type="entry name" value="lambda repressor-like DNA-binding domains"/>
    <property type="match status" value="1"/>
</dbReference>
<protein>
    <submittedName>
        <fullName evidence="3">Uncharacterized protein</fullName>
    </submittedName>
</protein>
<reference evidence="3 4" key="1">
    <citation type="submission" date="2014-02" db="EMBL/GenBank/DDBJ databases">
        <title>The small core and large imbalanced accessory genome model reveals a collaborative survival strategy of Sorangium cellulosum strains in nature.</title>
        <authorList>
            <person name="Han K."/>
            <person name="Peng R."/>
            <person name="Blom J."/>
            <person name="Li Y.-Z."/>
        </authorList>
    </citation>
    <scope>NUCLEOTIDE SEQUENCE [LARGE SCALE GENOMIC DNA]</scope>
    <source>
        <strain evidence="3 4">So0011-07</strain>
    </source>
</reference>
<sequence length="293" mass="31875">MEDLLGAMWLISPLGLAMIACVAIGYAVTAREALGRERGLREARELAHDDEEAALTDAKEQATGERDRYRRLLDCHVDAVLAALTDVRARPVPSPGRVLESCCATMPSWRRKLAESTGLEPTEVERLLRSDLPMTPGLARQLDAFTGTPARYWERLWRLHDDRRADGEETVMMQVDEPVTKRESSAPRAESAPLTPPTIPPRALDVPPPVVPSPELAARSPRAKLPPPPLPRLRSPLPVRAAMGAELARRAGTLTSFPLQRDEGGASSANASDSEEAQRSPLNKTFPGVGSHG</sequence>
<dbReference type="AlphaFoldDB" id="A0A150SKM4"/>
<keyword evidence="2" id="KW-1133">Transmembrane helix</keyword>
<accession>A0A150SKM4</accession>
<keyword evidence="2" id="KW-0812">Transmembrane</keyword>
<gene>
    <name evidence="3" type="ORF">BE17_25700</name>
</gene>
<keyword evidence="2" id="KW-0472">Membrane</keyword>
<dbReference type="GO" id="GO:0003677">
    <property type="term" value="F:DNA binding"/>
    <property type="evidence" value="ECO:0007669"/>
    <property type="project" value="InterPro"/>
</dbReference>
<feature type="compositionally biased region" description="Pro residues" evidence="1">
    <location>
        <begin position="194"/>
        <end position="212"/>
    </location>
</feature>
<evidence type="ECO:0000256" key="2">
    <source>
        <dbReference type="SAM" id="Phobius"/>
    </source>
</evidence>